<evidence type="ECO:0000313" key="1">
    <source>
        <dbReference type="EMBL" id="KYD35261.1"/>
    </source>
</evidence>
<accession>A0A150NEZ1</accession>
<name>A0A150NEZ1_GEOSE</name>
<dbReference type="RefSeq" id="WP_061580499.1">
    <property type="nucleotide sequence ID" value="NZ_LQYY01000006.1"/>
</dbReference>
<dbReference type="PATRIC" id="fig|1422.17.peg.154"/>
<dbReference type="EMBL" id="LQYY01000006">
    <property type="protein sequence ID" value="KYD35261.1"/>
    <property type="molecule type" value="Genomic_DNA"/>
</dbReference>
<protein>
    <submittedName>
        <fullName evidence="1">Uncharacterized protein</fullName>
    </submittedName>
</protein>
<reference evidence="1 2" key="1">
    <citation type="submission" date="2016-01" db="EMBL/GenBank/DDBJ databases">
        <title>Draft Genome Sequences of Seven Thermophilic Sporeformers Isolated from Foods.</title>
        <authorList>
            <person name="Berendsen E.M."/>
            <person name="Wells-Bennik M.H."/>
            <person name="Krawcyk A.O."/>
            <person name="De Jong A."/>
            <person name="Holsappel S."/>
            <person name="Eijlander R.T."/>
            <person name="Kuipers O.P."/>
        </authorList>
    </citation>
    <scope>NUCLEOTIDE SEQUENCE [LARGE SCALE GENOMIC DNA]</scope>
    <source>
        <strain evidence="1 2">B4114</strain>
    </source>
</reference>
<gene>
    <name evidence="1" type="ORF">B4114_2494</name>
</gene>
<comment type="caution">
    <text evidence="1">The sequence shown here is derived from an EMBL/GenBank/DDBJ whole genome shotgun (WGS) entry which is preliminary data.</text>
</comment>
<organism evidence="1 2">
    <name type="scientific">Geobacillus stearothermophilus</name>
    <name type="common">Bacillus stearothermophilus</name>
    <dbReference type="NCBI Taxonomy" id="1422"/>
    <lineage>
        <taxon>Bacteria</taxon>
        <taxon>Bacillati</taxon>
        <taxon>Bacillota</taxon>
        <taxon>Bacilli</taxon>
        <taxon>Bacillales</taxon>
        <taxon>Anoxybacillaceae</taxon>
        <taxon>Geobacillus</taxon>
    </lineage>
</organism>
<dbReference type="Proteomes" id="UP000075517">
    <property type="component" value="Unassembled WGS sequence"/>
</dbReference>
<sequence>MKNVVIHQIVTWIFTEDQLRAYWKKKGETVSFAALTDAQYMKLAEDMLAHSSHSQLEQHLLGGRWRTKKEAEGAVLAEDESRDDRHVEVIDTDAPAKPKRRMLIDRVREIPCPHCSFTFYVREASSERRDWTCPACGSGFRDLTPWQERE</sequence>
<dbReference type="AlphaFoldDB" id="A0A150NEZ1"/>
<evidence type="ECO:0000313" key="2">
    <source>
        <dbReference type="Proteomes" id="UP000075517"/>
    </source>
</evidence>
<proteinExistence type="predicted"/>